<evidence type="ECO:0000256" key="1">
    <source>
        <dbReference type="SAM" id="MobiDB-lite"/>
    </source>
</evidence>
<gene>
    <name evidence="2" type="ORF">KSP39_PZI010549</name>
</gene>
<feature type="region of interest" description="Disordered" evidence="1">
    <location>
        <begin position="59"/>
        <end position="80"/>
    </location>
</feature>
<protein>
    <submittedName>
        <fullName evidence="2">Uncharacterized protein</fullName>
    </submittedName>
</protein>
<sequence>MALLHFQEINNSTDSCSQSTPECSKHIASDSCNIKVLHLLRRKKTDRLLSIEDREEERPASLSIKNRKKDRRSSRSDGFVGLPTSQSIEISTVSETVFDGEQMYKFLSALDGKIRCWNYSATCFAAANTGWEAARPKRAEVGTAAAAAAERTKKTLAMREIPEDSVKKLLSNKESLTAYDINVFVR</sequence>
<dbReference type="AlphaFoldDB" id="A0AAP0BJY5"/>
<keyword evidence="3" id="KW-1185">Reference proteome</keyword>
<evidence type="ECO:0000313" key="2">
    <source>
        <dbReference type="EMBL" id="KAK8940998.1"/>
    </source>
</evidence>
<evidence type="ECO:0000313" key="3">
    <source>
        <dbReference type="Proteomes" id="UP001418222"/>
    </source>
</evidence>
<dbReference type="EMBL" id="JBBWWQ010000008">
    <property type="protein sequence ID" value="KAK8940998.1"/>
    <property type="molecule type" value="Genomic_DNA"/>
</dbReference>
<accession>A0AAP0BJY5</accession>
<organism evidence="2 3">
    <name type="scientific">Platanthera zijinensis</name>
    <dbReference type="NCBI Taxonomy" id="2320716"/>
    <lineage>
        <taxon>Eukaryota</taxon>
        <taxon>Viridiplantae</taxon>
        <taxon>Streptophyta</taxon>
        <taxon>Embryophyta</taxon>
        <taxon>Tracheophyta</taxon>
        <taxon>Spermatophyta</taxon>
        <taxon>Magnoliopsida</taxon>
        <taxon>Liliopsida</taxon>
        <taxon>Asparagales</taxon>
        <taxon>Orchidaceae</taxon>
        <taxon>Orchidoideae</taxon>
        <taxon>Orchideae</taxon>
        <taxon>Orchidinae</taxon>
        <taxon>Platanthera</taxon>
    </lineage>
</organism>
<comment type="caution">
    <text evidence="2">The sequence shown here is derived from an EMBL/GenBank/DDBJ whole genome shotgun (WGS) entry which is preliminary data.</text>
</comment>
<dbReference type="Proteomes" id="UP001418222">
    <property type="component" value="Unassembled WGS sequence"/>
</dbReference>
<reference evidence="2 3" key="1">
    <citation type="journal article" date="2022" name="Nat. Plants">
        <title>Genomes of leafy and leafless Platanthera orchids illuminate the evolution of mycoheterotrophy.</title>
        <authorList>
            <person name="Li M.H."/>
            <person name="Liu K.W."/>
            <person name="Li Z."/>
            <person name="Lu H.C."/>
            <person name="Ye Q.L."/>
            <person name="Zhang D."/>
            <person name="Wang J.Y."/>
            <person name="Li Y.F."/>
            <person name="Zhong Z.M."/>
            <person name="Liu X."/>
            <person name="Yu X."/>
            <person name="Liu D.K."/>
            <person name="Tu X.D."/>
            <person name="Liu B."/>
            <person name="Hao Y."/>
            <person name="Liao X.Y."/>
            <person name="Jiang Y.T."/>
            <person name="Sun W.H."/>
            <person name="Chen J."/>
            <person name="Chen Y.Q."/>
            <person name="Ai Y."/>
            <person name="Zhai J.W."/>
            <person name="Wu S.S."/>
            <person name="Zhou Z."/>
            <person name="Hsiao Y.Y."/>
            <person name="Wu W.L."/>
            <person name="Chen Y.Y."/>
            <person name="Lin Y.F."/>
            <person name="Hsu J.L."/>
            <person name="Li C.Y."/>
            <person name="Wang Z.W."/>
            <person name="Zhao X."/>
            <person name="Zhong W.Y."/>
            <person name="Ma X.K."/>
            <person name="Ma L."/>
            <person name="Huang J."/>
            <person name="Chen G.Z."/>
            <person name="Huang M.Z."/>
            <person name="Huang L."/>
            <person name="Peng D.H."/>
            <person name="Luo Y.B."/>
            <person name="Zou S.Q."/>
            <person name="Chen S.P."/>
            <person name="Lan S."/>
            <person name="Tsai W.C."/>
            <person name="Van de Peer Y."/>
            <person name="Liu Z.J."/>
        </authorList>
    </citation>
    <scope>NUCLEOTIDE SEQUENCE [LARGE SCALE GENOMIC DNA]</scope>
    <source>
        <strain evidence="2">Lor287</strain>
    </source>
</reference>
<name>A0AAP0BJY5_9ASPA</name>
<proteinExistence type="predicted"/>